<keyword evidence="3" id="KW-1185">Reference proteome</keyword>
<dbReference type="SUPFAM" id="SSF46955">
    <property type="entry name" value="Putative DNA-binding domain"/>
    <property type="match status" value="1"/>
</dbReference>
<dbReference type="InterPro" id="IPR009061">
    <property type="entry name" value="DNA-bd_dom_put_sf"/>
</dbReference>
<dbReference type="EMBL" id="BAAAVS010000001">
    <property type="protein sequence ID" value="GAA3022457.1"/>
    <property type="molecule type" value="Genomic_DNA"/>
</dbReference>
<evidence type="ECO:0000313" key="2">
    <source>
        <dbReference type="EMBL" id="GAA3022457.1"/>
    </source>
</evidence>
<reference evidence="3" key="1">
    <citation type="journal article" date="2019" name="Int. J. Syst. Evol. Microbiol.">
        <title>The Global Catalogue of Microorganisms (GCM) 10K type strain sequencing project: providing services to taxonomists for standard genome sequencing and annotation.</title>
        <authorList>
            <consortium name="The Broad Institute Genomics Platform"/>
            <consortium name="The Broad Institute Genome Sequencing Center for Infectious Disease"/>
            <person name="Wu L."/>
            <person name="Ma J."/>
        </authorList>
    </citation>
    <scope>NUCLEOTIDE SEQUENCE [LARGE SCALE GENOMIC DNA]</scope>
    <source>
        <strain evidence="3">JCM 14234</strain>
    </source>
</reference>
<dbReference type="InterPro" id="IPR010093">
    <property type="entry name" value="SinI_DNA-bd"/>
</dbReference>
<dbReference type="Pfam" id="PF12728">
    <property type="entry name" value="HTH_17"/>
    <property type="match status" value="1"/>
</dbReference>
<dbReference type="Proteomes" id="UP001501035">
    <property type="component" value="Unassembled WGS sequence"/>
</dbReference>
<sequence>MSARSRRLTSVADAAESYGVSERTIRRYIANGTLTAYRFGPRMIRVDLDELDSTLVPMGGGA</sequence>
<accession>A0ABP6KVD9</accession>
<comment type="caution">
    <text evidence="2">The sequence shown here is derived from an EMBL/GenBank/DDBJ whole genome shotgun (WGS) entry which is preliminary data.</text>
</comment>
<name>A0ABP6KVD9_9ACTN</name>
<gene>
    <name evidence="2" type="ORF">GCM10010528_00680</name>
</gene>
<proteinExistence type="predicted"/>
<dbReference type="InterPro" id="IPR041657">
    <property type="entry name" value="HTH_17"/>
</dbReference>
<evidence type="ECO:0000259" key="1">
    <source>
        <dbReference type="Pfam" id="PF12728"/>
    </source>
</evidence>
<evidence type="ECO:0000313" key="3">
    <source>
        <dbReference type="Proteomes" id="UP001501035"/>
    </source>
</evidence>
<organism evidence="2 3">
    <name type="scientific">Gordonia defluvii</name>
    <dbReference type="NCBI Taxonomy" id="283718"/>
    <lineage>
        <taxon>Bacteria</taxon>
        <taxon>Bacillati</taxon>
        <taxon>Actinomycetota</taxon>
        <taxon>Actinomycetes</taxon>
        <taxon>Mycobacteriales</taxon>
        <taxon>Gordoniaceae</taxon>
        <taxon>Gordonia</taxon>
    </lineage>
</organism>
<feature type="domain" description="Helix-turn-helix" evidence="1">
    <location>
        <begin position="10"/>
        <end position="52"/>
    </location>
</feature>
<dbReference type="RefSeq" id="WP_344716188.1">
    <property type="nucleotide sequence ID" value="NZ_BAAAVS010000001.1"/>
</dbReference>
<protein>
    <recommendedName>
        <fullName evidence="1">Helix-turn-helix domain-containing protein</fullName>
    </recommendedName>
</protein>
<dbReference type="NCBIfam" id="TIGR01764">
    <property type="entry name" value="excise"/>
    <property type="match status" value="1"/>
</dbReference>